<organism evidence="2">
    <name type="scientific">Octopus bimaculoides</name>
    <name type="common">California two-spotted octopus</name>
    <dbReference type="NCBI Taxonomy" id="37653"/>
    <lineage>
        <taxon>Eukaryota</taxon>
        <taxon>Metazoa</taxon>
        <taxon>Spiralia</taxon>
        <taxon>Lophotrochozoa</taxon>
        <taxon>Mollusca</taxon>
        <taxon>Cephalopoda</taxon>
        <taxon>Coleoidea</taxon>
        <taxon>Octopodiformes</taxon>
        <taxon>Octopoda</taxon>
        <taxon>Incirrata</taxon>
        <taxon>Octopodidae</taxon>
        <taxon>Octopus</taxon>
    </lineage>
</organism>
<protein>
    <recommendedName>
        <fullName evidence="3">Apple domain-containing protein</fullName>
    </recommendedName>
</protein>
<accession>A0A0L8GIU2</accession>
<evidence type="ECO:0000256" key="1">
    <source>
        <dbReference type="SAM" id="Phobius"/>
    </source>
</evidence>
<name>A0A0L8GIU2_OCTBM</name>
<dbReference type="EMBL" id="KQ421688">
    <property type="protein sequence ID" value="KOF76769.1"/>
    <property type="molecule type" value="Genomic_DNA"/>
</dbReference>
<evidence type="ECO:0008006" key="3">
    <source>
        <dbReference type="Google" id="ProtNLM"/>
    </source>
</evidence>
<evidence type="ECO:0000313" key="2">
    <source>
        <dbReference type="EMBL" id="KOF76769.1"/>
    </source>
</evidence>
<dbReference type="OrthoDB" id="10288621at2759"/>
<gene>
    <name evidence="2" type="ORF">OCBIM_22032945mg</name>
</gene>
<keyword evidence="1" id="KW-1133">Transmembrane helix</keyword>
<keyword evidence="1" id="KW-0812">Transmembrane</keyword>
<proteinExistence type="predicted"/>
<dbReference type="AlphaFoldDB" id="A0A0L8GIU2"/>
<dbReference type="KEGG" id="obi:106876623"/>
<keyword evidence="1" id="KW-0472">Membrane</keyword>
<reference evidence="2" key="1">
    <citation type="submission" date="2015-07" db="EMBL/GenBank/DDBJ databases">
        <title>MeaNS - Measles Nucleotide Surveillance Program.</title>
        <authorList>
            <person name="Tran T."/>
            <person name="Druce J."/>
        </authorList>
    </citation>
    <scope>NUCLEOTIDE SEQUENCE</scope>
    <source>
        <strain evidence="2">UCB-OBI-ISO-001</strain>
        <tissue evidence="2">Gonad</tissue>
    </source>
</reference>
<sequence>MKTSTEYYTVYKVLQCLTIMVIVILNTVEPKYVEKFFKQLPNPRCINSRIGLKNKTASITECALYCMSDTRCGYFNYCNGKCILYKRWYSTKLVDYDCDCTSYLMLYRKSTDWQKVFVMRKTFFVRNPFYLHWDSMPIAKVRLSFSNIENVTQSLNFNGTDTNHTSWFQEDKLLSTPWRNGPPMKYIFNEVKSFLKIVKKANENDIKMLAERVGHKQFSMYYMEQQGNSLMKLQTMNVFVLFK</sequence>
<feature type="transmembrane region" description="Helical" evidence="1">
    <location>
        <begin position="12"/>
        <end position="28"/>
    </location>
</feature>